<dbReference type="EMBL" id="LT837803">
    <property type="protein sequence ID" value="SMB21076.1"/>
    <property type="molecule type" value="Genomic_DNA"/>
</dbReference>
<evidence type="ECO:0000313" key="11">
    <source>
        <dbReference type="Proteomes" id="UP000242886"/>
    </source>
</evidence>
<dbReference type="InterPro" id="IPR046357">
    <property type="entry name" value="PPIase_dom_sf"/>
</dbReference>
<keyword evidence="3 7" id="KW-0574">Periplasm</keyword>
<dbReference type="InterPro" id="IPR023034">
    <property type="entry name" value="PPIase_SurA"/>
</dbReference>
<dbReference type="GO" id="GO:0043165">
    <property type="term" value="P:Gram-negative-bacterium-type cell outer membrane assembly"/>
    <property type="evidence" value="ECO:0007669"/>
    <property type="project" value="InterPro"/>
</dbReference>
<feature type="signal peptide" evidence="7">
    <location>
        <begin position="1"/>
        <end position="27"/>
    </location>
</feature>
<evidence type="ECO:0000256" key="3">
    <source>
        <dbReference type="ARBA" id="ARBA00022764"/>
    </source>
</evidence>
<dbReference type="GO" id="GO:0006457">
    <property type="term" value="P:protein folding"/>
    <property type="evidence" value="ECO:0007669"/>
    <property type="project" value="UniProtKB-UniRule"/>
</dbReference>
<dbReference type="Pfam" id="PF00639">
    <property type="entry name" value="Rotamase"/>
    <property type="match status" value="1"/>
</dbReference>
<evidence type="ECO:0000313" key="10">
    <source>
        <dbReference type="EMBL" id="SMB21076.1"/>
    </source>
</evidence>
<accession>A0A7Z7HQA1</accession>
<proteinExistence type="inferred from homology"/>
<reference evidence="10" key="1">
    <citation type="submission" date="2017-03" db="EMBL/GenBank/DDBJ databases">
        <authorList>
            <consortium name="AG Boll"/>
        </authorList>
    </citation>
    <scope>NUCLEOTIDE SEQUENCE [LARGE SCALE GENOMIC DNA]</scope>
    <source>
        <strain evidence="10">Chol</strain>
    </source>
</reference>
<dbReference type="GO" id="GO:0003755">
    <property type="term" value="F:peptidyl-prolyl cis-trans isomerase activity"/>
    <property type="evidence" value="ECO:0007669"/>
    <property type="project" value="UniProtKB-UniRule"/>
</dbReference>
<comment type="domain">
    <text evidence="7">The PPIase activity resides only in the second parvulin domain. The N-terminal region and the C-terminal tail are necessary and sufficient for the chaperone activity of SurA. The PPIase activity is dispensable for SurA to function as a chaperone. The N-terminal region and the C-terminal tail are also required for porin recognition.</text>
</comment>
<dbReference type="InterPro" id="IPR023058">
    <property type="entry name" value="PPIase_PpiC_CS"/>
</dbReference>
<gene>
    <name evidence="7 10" type="primary">surA</name>
    <name evidence="10" type="ORF">SDENCHOL_10090</name>
</gene>
<name>A0A7Z7HQA1_9PROT</name>
<evidence type="ECO:0000256" key="4">
    <source>
        <dbReference type="ARBA" id="ARBA00023110"/>
    </source>
</evidence>
<evidence type="ECO:0000256" key="8">
    <source>
        <dbReference type="SAM" id="Coils"/>
    </source>
</evidence>
<keyword evidence="2 7" id="KW-0677">Repeat</keyword>
<dbReference type="PROSITE" id="PS01096">
    <property type="entry name" value="PPIC_PPIASE_1"/>
    <property type="match status" value="1"/>
</dbReference>
<keyword evidence="8" id="KW-0175">Coiled coil</keyword>
<feature type="chain" id="PRO_5031662863" description="Chaperone SurA" evidence="7">
    <location>
        <begin position="28"/>
        <end position="440"/>
    </location>
</feature>
<keyword evidence="6 7" id="KW-0413">Isomerase</keyword>
<dbReference type="Pfam" id="PF09312">
    <property type="entry name" value="SurA_N"/>
    <property type="match status" value="1"/>
</dbReference>
<feature type="domain" description="PpiC" evidence="9">
    <location>
        <begin position="182"/>
        <end position="283"/>
    </location>
</feature>
<keyword evidence="1 7" id="KW-0732">Signal</keyword>
<dbReference type="GO" id="GO:0030288">
    <property type="term" value="C:outer membrane-bounded periplasmic space"/>
    <property type="evidence" value="ECO:0007669"/>
    <property type="project" value="InterPro"/>
</dbReference>
<dbReference type="HAMAP" id="MF_01183">
    <property type="entry name" value="Chaperone_SurA"/>
    <property type="match status" value="1"/>
</dbReference>
<comment type="subcellular location">
    <subcellularLocation>
        <location evidence="7">Periplasm</location>
    </subcellularLocation>
    <text evidence="7">Is capable of associating with the outer membrane.</text>
</comment>
<dbReference type="Gene3D" id="1.10.4030.10">
    <property type="entry name" value="Porin chaperone SurA, peptide-binding domain"/>
    <property type="match status" value="1"/>
</dbReference>
<evidence type="ECO:0000256" key="5">
    <source>
        <dbReference type="ARBA" id="ARBA00023186"/>
    </source>
</evidence>
<dbReference type="GO" id="GO:0042277">
    <property type="term" value="F:peptide binding"/>
    <property type="evidence" value="ECO:0007669"/>
    <property type="project" value="InterPro"/>
</dbReference>
<evidence type="ECO:0000256" key="6">
    <source>
        <dbReference type="ARBA" id="ARBA00023235"/>
    </source>
</evidence>
<dbReference type="RefSeq" id="WP_231912882.1">
    <property type="nucleotide sequence ID" value="NZ_LT837803.1"/>
</dbReference>
<dbReference type="GO" id="GO:0051082">
    <property type="term" value="F:unfolded protein binding"/>
    <property type="evidence" value="ECO:0007669"/>
    <property type="project" value="UniProtKB-UniRule"/>
</dbReference>
<keyword evidence="4 7" id="KW-0697">Rotamase</keyword>
<dbReference type="PANTHER" id="PTHR47637">
    <property type="entry name" value="CHAPERONE SURA"/>
    <property type="match status" value="1"/>
</dbReference>
<protein>
    <recommendedName>
        <fullName evidence="7">Chaperone SurA</fullName>
    </recommendedName>
    <alternativeName>
        <fullName evidence="7">Peptidyl-prolyl cis-trans isomerase SurA</fullName>
        <shortName evidence="7">PPIase SurA</shortName>
        <ecNumber evidence="7">5.2.1.8</ecNumber>
    </alternativeName>
    <alternativeName>
        <fullName evidence="7">Rotamase SurA</fullName>
    </alternativeName>
</protein>
<feature type="domain" description="PpiC" evidence="9">
    <location>
        <begin position="294"/>
        <end position="392"/>
    </location>
</feature>
<dbReference type="SUPFAM" id="SSF54534">
    <property type="entry name" value="FKBP-like"/>
    <property type="match status" value="2"/>
</dbReference>
<evidence type="ECO:0000259" key="9">
    <source>
        <dbReference type="PROSITE" id="PS50198"/>
    </source>
</evidence>
<keyword evidence="5 7" id="KW-0143">Chaperone</keyword>
<keyword evidence="11" id="KW-1185">Reference proteome</keyword>
<dbReference type="GO" id="GO:0050821">
    <property type="term" value="P:protein stabilization"/>
    <property type="evidence" value="ECO:0007669"/>
    <property type="project" value="InterPro"/>
</dbReference>
<dbReference type="Pfam" id="PF13616">
    <property type="entry name" value="Rotamase_3"/>
    <property type="match status" value="1"/>
</dbReference>
<dbReference type="PROSITE" id="PS50198">
    <property type="entry name" value="PPIC_PPIASE_2"/>
    <property type="match status" value="2"/>
</dbReference>
<evidence type="ECO:0000256" key="1">
    <source>
        <dbReference type="ARBA" id="ARBA00022729"/>
    </source>
</evidence>
<evidence type="ECO:0000256" key="7">
    <source>
        <dbReference type="HAMAP-Rule" id="MF_01183"/>
    </source>
</evidence>
<dbReference type="InterPro" id="IPR050280">
    <property type="entry name" value="OMP_Chaperone_SurA"/>
</dbReference>
<dbReference type="InterPro" id="IPR000297">
    <property type="entry name" value="PPIase_PpiC"/>
</dbReference>
<feature type="coiled-coil region" evidence="8">
    <location>
        <begin position="43"/>
        <end position="70"/>
    </location>
</feature>
<dbReference type="EC" id="5.2.1.8" evidence="7"/>
<dbReference type="AlphaFoldDB" id="A0A7Z7HQA1"/>
<dbReference type="Gene3D" id="3.10.50.40">
    <property type="match status" value="2"/>
</dbReference>
<sequence length="440" mass="49153" precursor="true">MKSQILASLFASLLAGLGLLVPSTAFAAITDAPALADRIVAVVNEDAITLNELRERLATVERQLRGQGTQLPPREILEKQMLDRMVIDRIQLQFAKENGIQVDDAQLDNYLRRIAESNKMSLSEFRYAIEQDGITWSKFREGVREEMIIGRVREREVDSRIMISEAEVDNYLATPAATTQGGEEYNVAHILLRVSEQAGTEQLLRARARAEQALSQLQRGDDFARVAASFSDAPDAMSGGLLGPRPLEHLPPLYADAVKKLEAGGVSNVLQSPAGYHIVKLIERSAAGKSIRPMRQTHARHILIKVNELVPEAEAKRKAQQLKERLDHGDDFAELARANSNDLSAAKGGDLGWLYEGDTVPEFEQAMNALRDNEISAPVKSPFGWHIIQVLGRRIETQSVDRQRLAARQAIRESRLDEAYQDWIRQIRDGAYVELHLEEK</sequence>
<comment type="catalytic activity">
    <reaction evidence="7">
        <text>[protein]-peptidylproline (omega=180) = [protein]-peptidylproline (omega=0)</text>
        <dbReference type="Rhea" id="RHEA:16237"/>
        <dbReference type="Rhea" id="RHEA-COMP:10747"/>
        <dbReference type="Rhea" id="RHEA-COMP:10748"/>
        <dbReference type="ChEBI" id="CHEBI:83833"/>
        <dbReference type="ChEBI" id="CHEBI:83834"/>
        <dbReference type="EC" id="5.2.1.8"/>
    </reaction>
</comment>
<dbReference type="SUPFAM" id="SSF109998">
    <property type="entry name" value="Triger factor/SurA peptide-binding domain-like"/>
    <property type="match status" value="1"/>
</dbReference>
<organism evidence="10 11">
    <name type="scientific">Sterolibacterium denitrificans</name>
    <dbReference type="NCBI Taxonomy" id="157592"/>
    <lineage>
        <taxon>Bacteria</taxon>
        <taxon>Pseudomonadati</taxon>
        <taxon>Pseudomonadota</taxon>
        <taxon>Betaproteobacteria</taxon>
        <taxon>Nitrosomonadales</taxon>
        <taxon>Sterolibacteriaceae</taxon>
        <taxon>Sterolibacterium</taxon>
    </lineage>
</organism>
<dbReference type="InterPro" id="IPR015391">
    <property type="entry name" value="SurA_N"/>
</dbReference>
<dbReference type="InterPro" id="IPR027304">
    <property type="entry name" value="Trigger_fact/SurA_dom_sf"/>
</dbReference>
<comment type="function">
    <text evidence="7">Chaperone involved in the correct folding and assembly of outer membrane proteins. Recognizes specific patterns of aromatic residues and the orientation of their side chains, which are found more frequently in integral outer membrane proteins. May act in both early periplasmic and late outer membrane-associated steps of protein maturation.</text>
</comment>
<dbReference type="Proteomes" id="UP000242886">
    <property type="component" value="Chromosome SDENCHOL"/>
</dbReference>
<evidence type="ECO:0000256" key="2">
    <source>
        <dbReference type="ARBA" id="ARBA00022737"/>
    </source>
</evidence>
<dbReference type="PANTHER" id="PTHR47637:SF1">
    <property type="entry name" value="CHAPERONE SURA"/>
    <property type="match status" value="1"/>
</dbReference>